<dbReference type="GO" id="GO:0005524">
    <property type="term" value="F:ATP binding"/>
    <property type="evidence" value="ECO:0007669"/>
    <property type="project" value="InterPro"/>
</dbReference>
<dbReference type="SUPFAM" id="SSF56059">
    <property type="entry name" value="Glutathione synthetase ATP-binding domain-like"/>
    <property type="match status" value="1"/>
</dbReference>
<dbReference type="PANTHER" id="PTHR43615">
    <property type="entry name" value="PHOSPHOENOLPYRUVATE SYNTHASE-RELATED"/>
    <property type="match status" value="1"/>
</dbReference>
<dbReference type="AlphaFoldDB" id="A0A2T2WQE2"/>
<protein>
    <recommendedName>
        <fullName evidence="5">Pyruvate, water dikinase</fullName>
    </recommendedName>
</protein>
<dbReference type="InterPro" id="IPR013815">
    <property type="entry name" value="ATP_grasp_subdomain_1"/>
</dbReference>
<name>A0A2T2WQE2_SULTH</name>
<dbReference type="InterPro" id="IPR008279">
    <property type="entry name" value="PEP-util_enz_mobile_dom"/>
</dbReference>
<evidence type="ECO:0000313" key="4">
    <source>
        <dbReference type="Proteomes" id="UP000242705"/>
    </source>
</evidence>
<dbReference type="InterPro" id="IPR051549">
    <property type="entry name" value="PEP_Utilizing_Enz"/>
</dbReference>
<dbReference type="SUPFAM" id="SSF52009">
    <property type="entry name" value="Phosphohistidine domain"/>
    <property type="match status" value="1"/>
</dbReference>
<dbReference type="InterPro" id="IPR002192">
    <property type="entry name" value="PPDK_AMP/ATP-bd"/>
</dbReference>
<comment type="caution">
    <text evidence="3">The sequence shown here is derived from an EMBL/GenBank/DDBJ whole genome shotgun (WGS) entry which is preliminary data.</text>
</comment>
<accession>A0A2T2WQE2</accession>
<dbReference type="GO" id="GO:0016301">
    <property type="term" value="F:kinase activity"/>
    <property type="evidence" value="ECO:0007669"/>
    <property type="project" value="InterPro"/>
</dbReference>
<evidence type="ECO:0000259" key="1">
    <source>
        <dbReference type="Pfam" id="PF00391"/>
    </source>
</evidence>
<organism evidence="3 4">
    <name type="scientific">Sulfobacillus thermosulfidooxidans</name>
    <dbReference type="NCBI Taxonomy" id="28034"/>
    <lineage>
        <taxon>Bacteria</taxon>
        <taxon>Bacillati</taxon>
        <taxon>Bacillota</taxon>
        <taxon>Clostridia</taxon>
        <taxon>Eubacteriales</taxon>
        <taxon>Clostridiales Family XVII. Incertae Sedis</taxon>
        <taxon>Sulfobacillus</taxon>
    </lineage>
</organism>
<dbReference type="Pfam" id="PF00391">
    <property type="entry name" value="PEP-utilizers"/>
    <property type="match status" value="1"/>
</dbReference>
<evidence type="ECO:0008006" key="5">
    <source>
        <dbReference type="Google" id="ProtNLM"/>
    </source>
</evidence>
<gene>
    <name evidence="3" type="ORF">C7B47_14790</name>
</gene>
<feature type="domain" description="Pyruvate phosphate dikinase AMP/ATP-binding" evidence="2">
    <location>
        <begin position="53"/>
        <end position="286"/>
    </location>
</feature>
<proteinExistence type="predicted"/>
<evidence type="ECO:0000313" key="3">
    <source>
        <dbReference type="EMBL" id="PSR24458.1"/>
    </source>
</evidence>
<dbReference type="PANTHER" id="PTHR43615:SF1">
    <property type="entry name" value="PPDK_N DOMAIN-CONTAINING PROTEIN"/>
    <property type="match status" value="1"/>
</dbReference>
<dbReference type="EMBL" id="PXYX01000053">
    <property type="protein sequence ID" value="PSR24458.1"/>
    <property type="molecule type" value="Genomic_DNA"/>
</dbReference>
<dbReference type="Gene3D" id="3.50.30.10">
    <property type="entry name" value="Phosphohistidine domain"/>
    <property type="match status" value="1"/>
</dbReference>
<evidence type="ECO:0000259" key="2">
    <source>
        <dbReference type="Pfam" id="PF01326"/>
    </source>
</evidence>
<feature type="domain" description="PEP-utilising enzyme mobile" evidence="1">
    <location>
        <begin position="732"/>
        <end position="801"/>
    </location>
</feature>
<reference evidence="3 4" key="1">
    <citation type="journal article" date="2014" name="BMC Genomics">
        <title>Comparison of environmental and isolate Sulfobacillus genomes reveals diverse carbon, sulfur, nitrogen, and hydrogen metabolisms.</title>
        <authorList>
            <person name="Justice N.B."/>
            <person name="Norman A."/>
            <person name="Brown C.T."/>
            <person name="Singh A."/>
            <person name="Thomas B.C."/>
            <person name="Banfield J.F."/>
        </authorList>
    </citation>
    <scope>NUCLEOTIDE SEQUENCE [LARGE SCALE GENOMIC DNA]</scope>
    <source>
        <strain evidence="3">AMDSBA5</strain>
    </source>
</reference>
<dbReference type="Pfam" id="PF01326">
    <property type="entry name" value="PPDK_N"/>
    <property type="match status" value="1"/>
</dbReference>
<dbReference type="Gene3D" id="3.30.1490.20">
    <property type="entry name" value="ATP-grasp fold, A domain"/>
    <property type="match status" value="2"/>
</dbReference>
<dbReference type="Proteomes" id="UP000242705">
    <property type="component" value="Unassembled WGS sequence"/>
</dbReference>
<dbReference type="InterPro" id="IPR036637">
    <property type="entry name" value="Phosphohistidine_dom_sf"/>
</dbReference>
<dbReference type="Gene3D" id="3.30.470.20">
    <property type="entry name" value="ATP-grasp fold, B domain"/>
    <property type="match status" value="1"/>
</dbReference>
<sequence length="818" mass="91135">MMDIVWLGEPESRLSELVGGKVARLARIAGQCSVPLGFCVTTDAYRRSHGVLTVTLQQTIAEAYCELARRTASAKDAPVVAVRSSALAEDGEAASFAGQYTTYLGIVGTNNVVEAVQQCWDGSKGKHIQQYQADRGLPPRSDLAVFVQLLVPADVAGIAFSADPSSAEPQLIVNASLGLGDGLASGTIIPDVFTVDRATRQVTRSSIAEKALKRVLVNDRILELAVAGSFRWRPSLTSHQVREVAELTLHLEQVVGYVVDIEFAYADNRLFVVQCRPATFCGGSRHRAVGKRTERIVESSPLPAQFTLSKADLEQHQWAHDAARFPAPLSPMFASLWLPAYTRTAIAARSDVCYEEPPVKLHHGYVYYRADWDASPVTYHTAEESPRDMLQRYLKTEIMPFYARMDQQFSALETLGQALPLVRELECGFHHLWKLHFDIVGPIHALWSEFNRVFDEIASAVYPHSWVNLMGGVPNKLTETDQQLSELAAWAYSDATLEEILRRDLLFDDMLSQMMGVPVGRCFIQRFQAFLSQYGYRSSNVMDLLDPTWIENPQVPLNMIKKLMQTHHSSDMQVASAGVNDFLAAIPNGPDKRHFVDLYNRVLDSWAVNSDHHFFIDAMLSARTRLWLLTLGNLMCQQALLNAPDDILFLTVDELKVVLQTREFHGSIRMRRLLRQQQLKFQPDPLIGLNTSNSRKRSRARVVLRGMAAVEGMASGWVRIIAGDEDLAKLSRGDIVVCKTFSPSWTPVLNIVRALVADTGGILSHFVLIAREYGVPCVVATERATQILHDGQRVRVDGNRGLVQVLPKQLVRLNDVLG</sequence>